<dbReference type="InterPro" id="IPR004119">
    <property type="entry name" value="EcKL"/>
</dbReference>
<dbReference type="PANTHER" id="PTHR11012:SF30">
    <property type="entry name" value="PROTEIN KINASE-LIKE DOMAIN-CONTAINING"/>
    <property type="match status" value="1"/>
</dbReference>
<dbReference type="GeneID" id="112463665"/>
<name>A0A6J1QTT0_9HYME</name>
<proteinExistence type="predicted"/>
<keyword evidence="2" id="KW-1185">Reference proteome</keyword>
<reference evidence="3 4" key="1">
    <citation type="submission" date="2025-04" db="UniProtKB">
        <authorList>
            <consortium name="RefSeq"/>
        </authorList>
    </citation>
    <scope>IDENTIFICATION</scope>
    <source>
        <tissue evidence="3 4">Whole body</tissue>
    </source>
</reference>
<evidence type="ECO:0000313" key="4">
    <source>
        <dbReference type="RefSeq" id="XP_024885934.1"/>
    </source>
</evidence>
<evidence type="ECO:0000313" key="3">
    <source>
        <dbReference type="RefSeq" id="XP_024885933.1"/>
    </source>
</evidence>
<sequence>MMENGSFVSTRSPEDTIKQFEAYLRKYENDDKLVILEAAERPGSKPGDNYMSIMIRTKVVGTRGDGSPYAKTFMTKKIQESNISTLMDLSDLFRMEAHAYTKVLPILGPFGPRCVHADQNTIIMEDLAEKGYVTCERRNLLDLDHTVFALKKLAKLHASALALKINDPRKFDTLNLNIEEIIYKDNSQTSEMRKCTELCVKSIVEYLDKIQPQTQELQTIRNYFTTCIDRTYDAMRRIFTAPKKKYDTICHGDPWVNNLLFLYDNDGRIIDLKMVDYQIIRYTSIATDILYFIYSSVRSSLIERSFESFIKIYHKEFLNALQQSGVTDEKILAELRMEWLESELRTYSFYGLLIGCFLINPILAEEEDVRKFQTIELGVMNPVYQADTSSPMGQKKIDRVKCMALHYYKRFHLGIINDDIEPITDTIKQFEAYLRKYENDDKLVILEAVERPGSNLGDNYTSMLIRTKVFGTRGDGNPYTKTFMTKMTKRGSNISALMDLSDLFLMEAHAYTKVLPILGSFGPQCVYADKDTIIMEDLAEKGYVTCERRNLLDLDHTVFALKTLARLHASTLALKINDPRQFDTLNLHLQEVIYKDDSSKTSVMRWITELALKSIVQYLDVIQPRTQELQTIKNHFATYLDRTYDEIRRIFTAPKQKYDTICHGDPWVNNLLFLHDNDGRIVDLKMVDYQIIRYTSIATDILYFIYSSVRSSLIERSFESLIKIYHNEFLNELRRLDVNEKVLAELGMEWLESVLRTYSFYGMISGCMLVNTILAEEEDVQKFETMDFDVMNQAYQAETSSASTPKKIDRVKCIAFHYYKRFHLGIINDDIEPISITDTVKQFEAYLRKYENDDKLVILEAVERPGSNLGDNYTSTLIRTKLVGTRGDGSPYAKTFMTKMIPDGKLSTLIDLSALFRMEAHIYTKVLPILGSFGPQCVYADKDTIIMEDLAEKGYVNCERRHLLDLDHTVFALKTLARLHASALSLKINNPRQFDALNLHLEEVIYKDNSETSLIRSCTETRSKSIIECLDMIEPRTQELQTIRDHIATYLDKTYDAMRRMFTTPRQKYDTICHGDPWVNNLLFLHDNDGRIIDLKMVDYQIIRHTSISTDILYLIYGSVRSSLIERSFESLIKIYHNEFLSELRRSRVDEKILAELGTEWLETELRTYSFYGLLVGCFLINPILAEEEDVRQLQTIDFDASSPLYQADINSARNQKKLDRVKCIAFHYYRRFHLGIINDDIEPISVTE</sequence>
<dbReference type="InterPro" id="IPR015897">
    <property type="entry name" value="CHK_kinase-like"/>
</dbReference>
<feature type="domain" description="CHK kinase-like" evidence="1">
    <location>
        <begin position="122"/>
        <end position="323"/>
    </location>
</feature>
<dbReference type="Pfam" id="PF02958">
    <property type="entry name" value="EcKL"/>
    <property type="match status" value="3"/>
</dbReference>
<dbReference type="SUPFAM" id="SSF56112">
    <property type="entry name" value="Protein kinase-like (PK-like)"/>
    <property type="match status" value="3"/>
</dbReference>
<dbReference type="PANTHER" id="PTHR11012">
    <property type="entry name" value="PROTEIN KINASE-LIKE DOMAIN-CONTAINING"/>
    <property type="match status" value="1"/>
</dbReference>
<dbReference type="InterPro" id="IPR011009">
    <property type="entry name" value="Kinase-like_dom_sf"/>
</dbReference>
<dbReference type="AlphaFoldDB" id="A0A6J1QTT0"/>
<dbReference type="RefSeq" id="XP_024885933.1">
    <property type="nucleotide sequence ID" value="XM_025030165.1"/>
</dbReference>
<dbReference type="Gene3D" id="3.90.1200.10">
    <property type="match status" value="3"/>
</dbReference>
<evidence type="ECO:0000313" key="2">
    <source>
        <dbReference type="Proteomes" id="UP000504618"/>
    </source>
</evidence>
<protein>
    <submittedName>
        <fullName evidence="3 4">Uncharacterized protein LOC112463665</fullName>
    </submittedName>
</protein>
<organism evidence="2 4">
    <name type="scientific">Temnothorax curvispinosus</name>
    <dbReference type="NCBI Taxonomy" id="300111"/>
    <lineage>
        <taxon>Eukaryota</taxon>
        <taxon>Metazoa</taxon>
        <taxon>Ecdysozoa</taxon>
        <taxon>Arthropoda</taxon>
        <taxon>Hexapoda</taxon>
        <taxon>Insecta</taxon>
        <taxon>Pterygota</taxon>
        <taxon>Neoptera</taxon>
        <taxon>Endopterygota</taxon>
        <taxon>Hymenoptera</taxon>
        <taxon>Apocrita</taxon>
        <taxon>Aculeata</taxon>
        <taxon>Formicoidea</taxon>
        <taxon>Formicidae</taxon>
        <taxon>Myrmicinae</taxon>
        <taxon>Temnothorax</taxon>
    </lineage>
</organism>
<dbReference type="SMART" id="SM00587">
    <property type="entry name" value="CHK"/>
    <property type="match status" value="3"/>
</dbReference>
<feature type="domain" description="CHK kinase-like" evidence="1">
    <location>
        <begin position="533"/>
        <end position="735"/>
    </location>
</feature>
<dbReference type="RefSeq" id="XP_024885934.1">
    <property type="nucleotide sequence ID" value="XM_025030166.1"/>
</dbReference>
<gene>
    <name evidence="3 4" type="primary">LOC112463665</name>
</gene>
<feature type="domain" description="CHK kinase-like" evidence="1">
    <location>
        <begin position="945"/>
        <end position="1146"/>
    </location>
</feature>
<dbReference type="OrthoDB" id="190089at2759"/>
<evidence type="ECO:0000259" key="1">
    <source>
        <dbReference type="SMART" id="SM00587"/>
    </source>
</evidence>
<accession>A0A6J1QTT0</accession>
<dbReference type="Proteomes" id="UP000504618">
    <property type="component" value="Unplaced"/>
</dbReference>